<comment type="caution">
    <text evidence="2">The sequence shown here is derived from an EMBL/GenBank/DDBJ whole genome shotgun (WGS) entry which is preliminary data.</text>
</comment>
<dbReference type="AlphaFoldDB" id="A0A4R2B8N9"/>
<dbReference type="Proteomes" id="UP000295689">
    <property type="component" value="Unassembled WGS sequence"/>
</dbReference>
<dbReference type="Pfam" id="PF21747">
    <property type="entry name" value="YpoC"/>
    <property type="match status" value="1"/>
</dbReference>
<evidence type="ECO:0000313" key="2">
    <source>
        <dbReference type="EMBL" id="TCN23078.1"/>
    </source>
</evidence>
<evidence type="ECO:0000259" key="1">
    <source>
        <dbReference type="Pfam" id="PF21747"/>
    </source>
</evidence>
<sequence length="171" mass="20254">MEKFKGWLPTEELLFSGDANKWEEKYFQEFHLDIPFIYDAAFQEGIEAPRPWETSEMAIPRLLEQWHSLKDDLARKFANRDRANAGESMKVAICLFIEMLYWTNGIPVHFPLDNMDTLKAKPTNIEDRVSFIMSQPNHYHSYKQLAELMIEQEKLFAKTLLLKKIKKNVRE</sequence>
<feature type="domain" description="YpoC-like" evidence="1">
    <location>
        <begin position="57"/>
        <end position="164"/>
    </location>
</feature>
<reference evidence="2 3" key="1">
    <citation type="journal article" date="2015" name="Stand. Genomic Sci.">
        <title>Genomic Encyclopedia of Bacterial and Archaeal Type Strains, Phase III: the genomes of soil and plant-associated and newly described type strains.</title>
        <authorList>
            <person name="Whitman W.B."/>
            <person name="Woyke T."/>
            <person name="Klenk H.P."/>
            <person name="Zhou Y."/>
            <person name="Lilburn T.G."/>
            <person name="Beck B.J."/>
            <person name="De Vos P."/>
            <person name="Vandamme P."/>
            <person name="Eisen J.A."/>
            <person name="Garrity G."/>
            <person name="Hugenholtz P."/>
            <person name="Kyrpides N.C."/>
        </authorList>
    </citation>
    <scope>NUCLEOTIDE SEQUENCE [LARGE SCALE GENOMIC DNA]</scope>
    <source>
        <strain evidence="2 3">CV53</strain>
    </source>
</reference>
<dbReference type="RefSeq" id="WP_132009007.1">
    <property type="nucleotide sequence ID" value="NZ_JABUHM010000008.1"/>
</dbReference>
<keyword evidence="3" id="KW-1185">Reference proteome</keyword>
<organism evidence="2 3">
    <name type="scientific">Mesobacillus foraminis</name>
    <dbReference type="NCBI Taxonomy" id="279826"/>
    <lineage>
        <taxon>Bacteria</taxon>
        <taxon>Bacillati</taxon>
        <taxon>Bacillota</taxon>
        <taxon>Bacilli</taxon>
        <taxon>Bacillales</taxon>
        <taxon>Bacillaceae</taxon>
        <taxon>Mesobacillus</taxon>
    </lineage>
</organism>
<dbReference type="InterPro" id="IPR048427">
    <property type="entry name" value="YpoC"/>
</dbReference>
<proteinExistence type="predicted"/>
<gene>
    <name evidence="2" type="ORF">EV146_109236</name>
</gene>
<protein>
    <recommendedName>
        <fullName evidence="1">YpoC-like domain-containing protein</fullName>
    </recommendedName>
</protein>
<accession>A0A4R2B8N9</accession>
<dbReference type="EMBL" id="SLVV01000009">
    <property type="protein sequence ID" value="TCN23078.1"/>
    <property type="molecule type" value="Genomic_DNA"/>
</dbReference>
<evidence type="ECO:0000313" key="3">
    <source>
        <dbReference type="Proteomes" id="UP000295689"/>
    </source>
</evidence>
<name>A0A4R2B8N9_9BACI</name>